<protein>
    <submittedName>
        <fullName evidence="2">Uncharacterized protein</fullName>
    </submittedName>
</protein>
<organism evidence="2 3">
    <name type="scientific">Ramazzottius varieornatus</name>
    <name type="common">Water bear</name>
    <name type="synonym">Tardigrade</name>
    <dbReference type="NCBI Taxonomy" id="947166"/>
    <lineage>
        <taxon>Eukaryota</taxon>
        <taxon>Metazoa</taxon>
        <taxon>Ecdysozoa</taxon>
        <taxon>Tardigrada</taxon>
        <taxon>Eutardigrada</taxon>
        <taxon>Parachela</taxon>
        <taxon>Hypsibioidea</taxon>
        <taxon>Ramazzottiidae</taxon>
        <taxon>Ramazzottius</taxon>
    </lineage>
</organism>
<feature type="region of interest" description="Disordered" evidence="1">
    <location>
        <begin position="62"/>
        <end position="90"/>
    </location>
</feature>
<dbReference type="Proteomes" id="UP000186922">
    <property type="component" value="Unassembled WGS sequence"/>
</dbReference>
<comment type="caution">
    <text evidence="2">The sequence shown here is derived from an EMBL/GenBank/DDBJ whole genome shotgun (WGS) entry which is preliminary data.</text>
</comment>
<reference evidence="2 3" key="1">
    <citation type="journal article" date="2016" name="Nat. Commun.">
        <title>Extremotolerant tardigrade genome and improved radiotolerance of human cultured cells by tardigrade-unique protein.</title>
        <authorList>
            <person name="Hashimoto T."/>
            <person name="Horikawa D.D."/>
            <person name="Saito Y."/>
            <person name="Kuwahara H."/>
            <person name="Kozuka-Hata H."/>
            <person name="Shin-I T."/>
            <person name="Minakuchi Y."/>
            <person name="Ohishi K."/>
            <person name="Motoyama A."/>
            <person name="Aizu T."/>
            <person name="Enomoto A."/>
            <person name="Kondo K."/>
            <person name="Tanaka S."/>
            <person name="Hara Y."/>
            <person name="Koshikawa S."/>
            <person name="Sagara H."/>
            <person name="Miura T."/>
            <person name="Yokobori S."/>
            <person name="Miyagawa K."/>
            <person name="Suzuki Y."/>
            <person name="Kubo T."/>
            <person name="Oyama M."/>
            <person name="Kohara Y."/>
            <person name="Fujiyama A."/>
            <person name="Arakawa K."/>
            <person name="Katayama T."/>
            <person name="Toyoda A."/>
            <person name="Kunieda T."/>
        </authorList>
    </citation>
    <scope>NUCLEOTIDE SEQUENCE [LARGE SCALE GENOMIC DNA]</scope>
    <source>
        <strain evidence="2 3">YOKOZUNA-1</strain>
    </source>
</reference>
<sequence length="90" mass="10179">MDPTKVKDSGGALFKNYSEWLPVYDFLIYTKREDALYRNASATSTLERPLGDLPLTAEPTREINLPDMEDADQIDRQGLDSELRGLDADE</sequence>
<accession>A0A1D1UHX1</accession>
<proteinExistence type="predicted"/>
<evidence type="ECO:0000256" key="1">
    <source>
        <dbReference type="SAM" id="MobiDB-lite"/>
    </source>
</evidence>
<keyword evidence="3" id="KW-1185">Reference proteome</keyword>
<dbReference type="EMBL" id="BDGG01000001">
    <property type="protein sequence ID" value="GAU89309.1"/>
    <property type="molecule type" value="Genomic_DNA"/>
</dbReference>
<evidence type="ECO:0000313" key="3">
    <source>
        <dbReference type="Proteomes" id="UP000186922"/>
    </source>
</evidence>
<feature type="compositionally biased region" description="Basic and acidic residues" evidence="1">
    <location>
        <begin position="73"/>
        <end position="90"/>
    </location>
</feature>
<evidence type="ECO:0000313" key="2">
    <source>
        <dbReference type="EMBL" id="GAU89309.1"/>
    </source>
</evidence>
<name>A0A1D1UHX1_RAMVA</name>
<gene>
    <name evidence="2" type="primary">RvY_01875-1</name>
    <name evidence="2" type="synonym">RvY_01875.1</name>
    <name evidence="2" type="ORF">RvY_01875</name>
</gene>
<dbReference type="AlphaFoldDB" id="A0A1D1UHX1"/>